<evidence type="ECO:0000313" key="17">
    <source>
        <dbReference type="EMBL" id="AEG60256.1"/>
    </source>
</evidence>
<evidence type="ECO:0000256" key="13">
    <source>
        <dbReference type="HAMAP-Rule" id="MF_00015"/>
    </source>
</evidence>
<organism evidence="17 18">
    <name type="scientific">Desulforamulus ruminis (strain ATCC 23193 / DSM 2154 / NCIMB 8452 / DL)</name>
    <name type="common">Desulfotomaculum ruminis</name>
    <dbReference type="NCBI Taxonomy" id="696281"/>
    <lineage>
        <taxon>Bacteria</taxon>
        <taxon>Bacillati</taxon>
        <taxon>Bacillota</taxon>
        <taxon>Clostridia</taxon>
        <taxon>Eubacteriales</taxon>
        <taxon>Peptococcaceae</taxon>
        <taxon>Desulforamulus</taxon>
    </lineage>
</organism>
<dbReference type="Proteomes" id="UP000009234">
    <property type="component" value="Chromosome"/>
</dbReference>
<dbReference type="SUPFAM" id="SSF46785">
    <property type="entry name" value="Winged helix' DNA-binding domain"/>
    <property type="match status" value="1"/>
</dbReference>
<dbReference type="InterPro" id="IPR036286">
    <property type="entry name" value="LexA/Signal_pep-like_sf"/>
</dbReference>
<dbReference type="GO" id="GO:0006260">
    <property type="term" value="P:DNA replication"/>
    <property type="evidence" value="ECO:0007669"/>
    <property type="project" value="UniProtKB-UniRule"/>
</dbReference>
<evidence type="ECO:0000256" key="2">
    <source>
        <dbReference type="ARBA" id="ARBA00011738"/>
    </source>
</evidence>
<dbReference type="STRING" id="696281.Desru_2000"/>
<dbReference type="Gene3D" id="1.10.10.10">
    <property type="entry name" value="Winged helix-like DNA-binding domain superfamily/Winged helix DNA-binding domain"/>
    <property type="match status" value="1"/>
</dbReference>
<evidence type="ECO:0000259" key="15">
    <source>
        <dbReference type="Pfam" id="PF00717"/>
    </source>
</evidence>
<dbReference type="HOGENOM" id="CLU_066192_45_1_9"/>
<name>F6DVA3_DESRL</name>
<dbReference type="RefSeq" id="WP_013842018.1">
    <property type="nucleotide sequence ID" value="NC_015589.1"/>
</dbReference>
<keyword evidence="9 13" id="KW-0238">DNA-binding</keyword>
<dbReference type="GO" id="GO:0004252">
    <property type="term" value="F:serine-type endopeptidase activity"/>
    <property type="evidence" value="ECO:0007669"/>
    <property type="project" value="UniProtKB-UniRule"/>
</dbReference>
<keyword evidence="4 13" id="KW-0235">DNA replication</keyword>
<dbReference type="GO" id="GO:0045892">
    <property type="term" value="P:negative regulation of DNA-templated transcription"/>
    <property type="evidence" value="ECO:0007669"/>
    <property type="project" value="UniProtKB-UniRule"/>
</dbReference>
<dbReference type="InterPro" id="IPR036388">
    <property type="entry name" value="WH-like_DNA-bd_sf"/>
</dbReference>
<keyword evidence="11 13" id="KW-0234">DNA repair</keyword>
<dbReference type="PANTHER" id="PTHR33516:SF2">
    <property type="entry name" value="LEXA REPRESSOR-RELATED"/>
    <property type="match status" value="1"/>
</dbReference>
<dbReference type="GO" id="GO:0006281">
    <property type="term" value="P:DNA repair"/>
    <property type="evidence" value="ECO:0007669"/>
    <property type="project" value="UniProtKB-UniRule"/>
</dbReference>
<evidence type="ECO:0000256" key="3">
    <source>
        <dbReference type="ARBA" id="ARBA00022491"/>
    </source>
</evidence>
<evidence type="ECO:0000256" key="8">
    <source>
        <dbReference type="ARBA" id="ARBA00023015"/>
    </source>
</evidence>
<evidence type="ECO:0000256" key="14">
    <source>
        <dbReference type="RuleBase" id="RU003991"/>
    </source>
</evidence>
<keyword evidence="10 13" id="KW-0804">Transcription</keyword>
<evidence type="ECO:0000256" key="4">
    <source>
        <dbReference type="ARBA" id="ARBA00022705"/>
    </source>
</evidence>
<dbReference type="EC" id="3.4.21.88" evidence="13"/>
<dbReference type="InterPro" id="IPR006199">
    <property type="entry name" value="LexA_DNA-bd_dom"/>
</dbReference>
<evidence type="ECO:0000256" key="10">
    <source>
        <dbReference type="ARBA" id="ARBA00023163"/>
    </source>
</evidence>
<evidence type="ECO:0000256" key="9">
    <source>
        <dbReference type="ARBA" id="ARBA00023125"/>
    </source>
</evidence>
<keyword evidence="5 13" id="KW-0227">DNA damage</keyword>
<dbReference type="HAMAP" id="MF_00015">
    <property type="entry name" value="LexA"/>
    <property type="match status" value="1"/>
</dbReference>
<dbReference type="FunFam" id="1.10.10.10:FF:000009">
    <property type="entry name" value="LexA repressor"/>
    <property type="match status" value="1"/>
</dbReference>
<dbReference type="FunFam" id="2.10.109.10:FF:000001">
    <property type="entry name" value="LexA repressor"/>
    <property type="match status" value="1"/>
</dbReference>
<comment type="function">
    <text evidence="13">Represses a number of genes involved in the response to DNA damage (SOS response), including recA and lexA. In the presence of single-stranded DNA, RecA interacts with LexA causing an autocatalytic cleavage which disrupts the DNA-binding part of LexA, leading to derepression of the SOS regulon and eventually DNA repair.</text>
</comment>
<feature type="active site" description="For autocatalytic cleavage activity" evidence="13">
    <location>
        <position position="137"/>
    </location>
</feature>
<dbReference type="InterPro" id="IPR050077">
    <property type="entry name" value="LexA_repressor"/>
</dbReference>
<dbReference type="InterPro" id="IPR006197">
    <property type="entry name" value="Peptidase_S24_LexA"/>
</dbReference>
<keyword evidence="18" id="KW-1185">Reference proteome</keyword>
<evidence type="ECO:0000256" key="1">
    <source>
        <dbReference type="ARBA" id="ARBA00007484"/>
    </source>
</evidence>
<keyword evidence="12 13" id="KW-0742">SOS response</keyword>
<dbReference type="EMBL" id="CP002780">
    <property type="protein sequence ID" value="AEG60256.1"/>
    <property type="molecule type" value="Genomic_DNA"/>
</dbReference>
<keyword evidence="3 13" id="KW-0678">Repressor</keyword>
<evidence type="ECO:0000256" key="11">
    <source>
        <dbReference type="ARBA" id="ARBA00023204"/>
    </source>
</evidence>
<keyword evidence="6 13" id="KW-0378">Hydrolase</keyword>
<evidence type="ECO:0000256" key="5">
    <source>
        <dbReference type="ARBA" id="ARBA00022763"/>
    </source>
</evidence>
<dbReference type="MEROPS" id="S24.001"/>
<keyword evidence="7 13" id="KW-0068">Autocatalytic cleavage</keyword>
<feature type="domain" description="LexA repressor DNA-binding" evidence="16">
    <location>
        <begin position="2"/>
        <end position="63"/>
    </location>
</feature>
<accession>F6DVA3</accession>
<comment type="catalytic activity">
    <reaction evidence="13">
        <text>Hydrolysis of Ala-|-Gly bond in repressor LexA.</text>
        <dbReference type="EC" id="3.4.21.88"/>
    </reaction>
</comment>
<dbReference type="PANTHER" id="PTHR33516">
    <property type="entry name" value="LEXA REPRESSOR"/>
    <property type="match status" value="1"/>
</dbReference>
<sequence length="213" mass="23876">MLSSREEDVLKVIIENVKQKGYPPSVREIGEAVGLSSSSTVHSYLKRLEQKGYLRRDPTKPRAIEVIGLDYERETQSFSKTIEAQADNEELVTVPLLGQVAAGVPLLAVENFDDQLTLPRSFTGFGEFFMLKVRGDSMIEAGILENDLVLVRRQEAVNNGDIAVALLEDEATVKRFYKEENIIRLQPENSLLSPIYAKEVKVLGRVIGLMRKI</sequence>
<dbReference type="KEGG" id="dru:Desru_2000"/>
<comment type="subunit">
    <text evidence="2 13">Homodimer.</text>
</comment>
<dbReference type="InterPro" id="IPR006200">
    <property type="entry name" value="LexA"/>
</dbReference>
<dbReference type="GO" id="GO:0009432">
    <property type="term" value="P:SOS response"/>
    <property type="evidence" value="ECO:0007669"/>
    <property type="project" value="UniProtKB-UniRule"/>
</dbReference>
<dbReference type="GO" id="GO:0006508">
    <property type="term" value="P:proteolysis"/>
    <property type="evidence" value="ECO:0007669"/>
    <property type="project" value="InterPro"/>
</dbReference>
<dbReference type="OrthoDB" id="9802364at2"/>
<feature type="site" description="Cleavage; by autolysis" evidence="13">
    <location>
        <begin position="102"/>
        <end position="103"/>
    </location>
</feature>
<dbReference type="InterPro" id="IPR036390">
    <property type="entry name" value="WH_DNA-bd_sf"/>
</dbReference>
<gene>
    <name evidence="13" type="primary">lexA</name>
    <name evidence="17" type="ordered locus">Desru_2000</name>
</gene>
<dbReference type="Gene3D" id="2.10.109.10">
    <property type="entry name" value="Umud Fragment, subunit A"/>
    <property type="match status" value="1"/>
</dbReference>
<protein>
    <recommendedName>
        <fullName evidence="13">LexA repressor</fullName>
        <ecNumber evidence="13">3.4.21.88</ecNumber>
    </recommendedName>
</protein>
<evidence type="ECO:0000259" key="16">
    <source>
        <dbReference type="Pfam" id="PF01726"/>
    </source>
</evidence>
<dbReference type="InterPro" id="IPR015927">
    <property type="entry name" value="Peptidase_S24_S26A/B/C"/>
</dbReference>
<evidence type="ECO:0000256" key="6">
    <source>
        <dbReference type="ARBA" id="ARBA00022801"/>
    </source>
</evidence>
<dbReference type="eggNOG" id="COG1974">
    <property type="taxonomic scope" value="Bacteria"/>
</dbReference>
<dbReference type="InterPro" id="IPR039418">
    <property type="entry name" value="LexA-like"/>
</dbReference>
<evidence type="ECO:0000256" key="7">
    <source>
        <dbReference type="ARBA" id="ARBA00022813"/>
    </source>
</evidence>
<keyword evidence="8 13" id="KW-0805">Transcription regulation</keyword>
<dbReference type="PRINTS" id="PR00726">
    <property type="entry name" value="LEXASERPTASE"/>
</dbReference>
<evidence type="ECO:0000256" key="12">
    <source>
        <dbReference type="ARBA" id="ARBA00023236"/>
    </source>
</evidence>
<dbReference type="NCBIfam" id="TIGR00498">
    <property type="entry name" value="lexA"/>
    <property type="match status" value="1"/>
</dbReference>
<feature type="DNA-binding region" description="H-T-H motif" evidence="13">
    <location>
        <begin position="26"/>
        <end position="46"/>
    </location>
</feature>
<proteinExistence type="inferred from homology"/>
<feature type="active site" description="For autocatalytic cleavage activity" evidence="13">
    <location>
        <position position="174"/>
    </location>
</feature>
<dbReference type="GO" id="GO:0003677">
    <property type="term" value="F:DNA binding"/>
    <property type="evidence" value="ECO:0007669"/>
    <property type="project" value="UniProtKB-UniRule"/>
</dbReference>
<dbReference type="Pfam" id="PF01726">
    <property type="entry name" value="LexA_DNA_bind"/>
    <property type="match status" value="1"/>
</dbReference>
<feature type="domain" description="Peptidase S24/S26A/S26B/S26C" evidence="15">
    <location>
        <begin position="95"/>
        <end position="207"/>
    </location>
</feature>
<dbReference type="CDD" id="cd06529">
    <property type="entry name" value="S24_LexA-like"/>
    <property type="match status" value="1"/>
</dbReference>
<evidence type="ECO:0000313" key="18">
    <source>
        <dbReference type="Proteomes" id="UP000009234"/>
    </source>
</evidence>
<reference evidence="18" key="1">
    <citation type="submission" date="2011-05" db="EMBL/GenBank/DDBJ databases">
        <title>Complete sequence of Desulfotomaculum ruminis DSM 2154.</title>
        <authorList>
            <person name="Lucas S."/>
            <person name="Copeland A."/>
            <person name="Lapidus A."/>
            <person name="Cheng J.-F."/>
            <person name="Goodwin L."/>
            <person name="Pitluck S."/>
            <person name="Lu M."/>
            <person name="Detter J.C."/>
            <person name="Han C."/>
            <person name="Tapia R."/>
            <person name="Land M."/>
            <person name="Hauser L."/>
            <person name="Kyrpides N."/>
            <person name="Ivanova N."/>
            <person name="Mikhailova N."/>
            <person name="Pagani I."/>
            <person name="Stams A.J.M."/>
            <person name="Plugge C.M."/>
            <person name="Muyzer G."/>
            <person name="Kuever J."/>
            <person name="Parshina S.N."/>
            <person name="Ivanova A.E."/>
            <person name="Nazina T.N."/>
            <person name="Brambilla E."/>
            <person name="Spring S."/>
            <person name="Klenk H.-P."/>
            <person name="Woyke T."/>
        </authorList>
    </citation>
    <scope>NUCLEOTIDE SEQUENCE [LARGE SCALE GENOMIC DNA]</scope>
    <source>
        <strain evidence="18">ATCC 23193 / DSM 2154 / NCIB 8452 / DL</strain>
    </source>
</reference>
<dbReference type="Pfam" id="PF00717">
    <property type="entry name" value="Peptidase_S24"/>
    <property type="match status" value="1"/>
</dbReference>
<reference evidence="17 18" key="2">
    <citation type="journal article" date="2012" name="Stand. Genomic Sci.">
        <title>Complete genome sequence of the sulfate-reducing firmicute Desulfotomaculum ruminis type strain (DL(T)).</title>
        <authorList>
            <person name="Spring S."/>
            <person name="Visser M."/>
            <person name="Lu M."/>
            <person name="Copeland A."/>
            <person name="Lapidus A."/>
            <person name="Lucas S."/>
            <person name="Cheng J.F."/>
            <person name="Han C."/>
            <person name="Tapia R."/>
            <person name="Goodwin L.A."/>
            <person name="Pitluck S."/>
            <person name="Ivanova N."/>
            <person name="Land M."/>
            <person name="Hauser L."/>
            <person name="Larimer F."/>
            <person name="Rohde M."/>
            <person name="Goker M."/>
            <person name="Detter J.C."/>
            <person name="Kyrpides N.C."/>
            <person name="Woyke T."/>
            <person name="Schaap P.J."/>
            <person name="Plugge C.M."/>
            <person name="Muyzer G."/>
            <person name="Kuever J."/>
            <person name="Pereira I.A."/>
            <person name="Parshina S.N."/>
            <person name="Bernier-Latmani R."/>
            <person name="Stams A.J."/>
            <person name="Klenk H.P."/>
        </authorList>
    </citation>
    <scope>NUCLEOTIDE SEQUENCE [LARGE SCALE GENOMIC DNA]</scope>
    <source>
        <strain evidence="18">ATCC 23193 / DSM 2154 / NCIB 8452 / DL</strain>
    </source>
</reference>
<comment type="similarity">
    <text evidence="1 13 14">Belongs to the peptidase S24 family.</text>
</comment>
<dbReference type="SUPFAM" id="SSF51306">
    <property type="entry name" value="LexA/Signal peptidase"/>
    <property type="match status" value="1"/>
</dbReference>
<dbReference type="AlphaFoldDB" id="F6DVA3"/>